<dbReference type="InterPro" id="IPR024775">
    <property type="entry name" value="DinB-like"/>
</dbReference>
<comment type="caution">
    <text evidence="2">The sequence shown here is derived from an EMBL/GenBank/DDBJ whole genome shotgun (WGS) entry which is preliminary data.</text>
</comment>
<dbReference type="SUPFAM" id="SSF109854">
    <property type="entry name" value="DinB/YfiT-like putative metalloenzymes"/>
    <property type="match status" value="1"/>
</dbReference>
<dbReference type="InterPro" id="IPR034660">
    <property type="entry name" value="DinB/YfiT-like"/>
</dbReference>
<feature type="domain" description="DinB-like" evidence="1">
    <location>
        <begin position="10"/>
        <end position="147"/>
    </location>
</feature>
<keyword evidence="3" id="KW-1185">Reference proteome</keyword>
<dbReference type="EMBL" id="JBHSIU010000024">
    <property type="protein sequence ID" value="MFC5000460.1"/>
    <property type="molecule type" value="Genomic_DNA"/>
</dbReference>
<reference evidence="3" key="1">
    <citation type="journal article" date="2019" name="Int. J. Syst. Evol. Microbiol.">
        <title>The Global Catalogue of Microorganisms (GCM) 10K type strain sequencing project: providing services to taxonomists for standard genome sequencing and annotation.</title>
        <authorList>
            <consortium name="The Broad Institute Genomics Platform"/>
            <consortium name="The Broad Institute Genome Sequencing Center for Infectious Disease"/>
            <person name="Wu L."/>
            <person name="Ma J."/>
        </authorList>
    </citation>
    <scope>NUCLEOTIDE SEQUENCE [LARGE SCALE GENOMIC DNA]</scope>
    <source>
        <strain evidence="3">CGMCC 4.7152</strain>
    </source>
</reference>
<dbReference type="RefSeq" id="WP_380117017.1">
    <property type="nucleotide sequence ID" value="NZ_JBHSIU010000024.1"/>
</dbReference>
<evidence type="ECO:0000313" key="3">
    <source>
        <dbReference type="Proteomes" id="UP001595912"/>
    </source>
</evidence>
<dbReference type="Proteomes" id="UP001595912">
    <property type="component" value="Unassembled WGS sequence"/>
</dbReference>
<protein>
    <submittedName>
        <fullName evidence="2">DinB family protein</fullName>
    </submittedName>
</protein>
<dbReference type="Gene3D" id="1.20.120.450">
    <property type="entry name" value="dinb family like domain"/>
    <property type="match status" value="1"/>
</dbReference>
<name>A0ABV9VYW0_9ACTN</name>
<accession>A0ABV9VYW0</accession>
<proteinExistence type="predicted"/>
<sequence length="176" mass="19554">MDISDATNLLARTPSAVSALLLDLPEAWLHRDDGPDTWSAYAIAGHILHGDATNWLPRIQLIVAHGTGRTFEPFNRVAMLDWSREPVSSLLDRFRETRSRVLEDLDALGLTPDDLTSTGTHPEFGTVTLSQVLAAWVAHDLTHLAQIGEVLAGRYRDEVGPYRRYMPALDRFAPAE</sequence>
<evidence type="ECO:0000259" key="1">
    <source>
        <dbReference type="Pfam" id="PF12867"/>
    </source>
</evidence>
<organism evidence="2 3">
    <name type="scientific">Dactylosporangium cerinum</name>
    <dbReference type="NCBI Taxonomy" id="1434730"/>
    <lineage>
        <taxon>Bacteria</taxon>
        <taxon>Bacillati</taxon>
        <taxon>Actinomycetota</taxon>
        <taxon>Actinomycetes</taxon>
        <taxon>Micromonosporales</taxon>
        <taxon>Micromonosporaceae</taxon>
        <taxon>Dactylosporangium</taxon>
    </lineage>
</organism>
<dbReference type="Pfam" id="PF12867">
    <property type="entry name" value="DinB_2"/>
    <property type="match status" value="1"/>
</dbReference>
<gene>
    <name evidence="2" type="ORF">ACFPIJ_21785</name>
</gene>
<evidence type="ECO:0000313" key="2">
    <source>
        <dbReference type="EMBL" id="MFC5000460.1"/>
    </source>
</evidence>